<dbReference type="EMBL" id="JABSTQ010010417">
    <property type="protein sequence ID" value="KAG0421106.1"/>
    <property type="molecule type" value="Genomic_DNA"/>
</dbReference>
<comment type="caution">
    <text evidence="1">The sequence shown here is derived from an EMBL/GenBank/DDBJ whole genome shotgun (WGS) entry which is preliminary data.</text>
</comment>
<protein>
    <submittedName>
        <fullName evidence="1">Uncharacterized protein</fullName>
    </submittedName>
</protein>
<organism evidence="1 2">
    <name type="scientific">Ixodes persulcatus</name>
    <name type="common">Taiga tick</name>
    <dbReference type="NCBI Taxonomy" id="34615"/>
    <lineage>
        <taxon>Eukaryota</taxon>
        <taxon>Metazoa</taxon>
        <taxon>Ecdysozoa</taxon>
        <taxon>Arthropoda</taxon>
        <taxon>Chelicerata</taxon>
        <taxon>Arachnida</taxon>
        <taxon>Acari</taxon>
        <taxon>Parasitiformes</taxon>
        <taxon>Ixodida</taxon>
        <taxon>Ixodoidea</taxon>
        <taxon>Ixodidae</taxon>
        <taxon>Ixodinae</taxon>
        <taxon>Ixodes</taxon>
    </lineage>
</organism>
<dbReference type="Proteomes" id="UP000805193">
    <property type="component" value="Unassembled WGS sequence"/>
</dbReference>
<sequence>MFVVASRRQRRVRSNERALEFSVFDHVMWRNSLDDLPRVSEGALEALCASETPSSRQRSKSYAFATEAYTLPSSVMTNVCDSRLGVVYAQATCFRSQKKTGVPYKIQVAFRLDTGAVAGATCECPAGASGECSHILATLRLIILSKTKGYKEAPPELSCTELPQQWRRPRRQGIRPMSVQDVDWRSPREGGVPTPMPVRLFDACAKKQDEQRQLELLHELGRTLQSLGNQDFGAVLLAARGPLTDTKLGPAPAGSPLSYQQAMLPSGYKTWTSANISAGIGLATSVPELSLFDGTPQHTFSGMFSAEEWQILTGIEVSPKSARELELNSRQQGRSAHWRDARRNRLTASSFGRRSKREQWTETGLRNLIEPKDISHVRAVQYGLRNESLAADRYTAVMTNFKHNVSLQHCGLVVNPGFPWLGATPDRLVYDPEELSYGVLEIKCPYSLKDTEPDYARKQKFYITFNENDEPHLDRDHDHYAQLLSQLFTFITKSCYFSLLLVNYTCKMLGFCST</sequence>
<evidence type="ECO:0000313" key="1">
    <source>
        <dbReference type="EMBL" id="KAG0421106.1"/>
    </source>
</evidence>
<accession>A0AC60PJM8</accession>
<keyword evidence="2" id="KW-1185">Reference proteome</keyword>
<name>A0AC60PJM8_IXOPE</name>
<reference evidence="1 2" key="1">
    <citation type="journal article" date="2020" name="Cell">
        <title>Large-Scale Comparative Analyses of Tick Genomes Elucidate Their Genetic Diversity and Vector Capacities.</title>
        <authorList>
            <consortium name="Tick Genome and Microbiome Consortium (TIGMIC)"/>
            <person name="Jia N."/>
            <person name="Wang J."/>
            <person name="Shi W."/>
            <person name="Du L."/>
            <person name="Sun Y."/>
            <person name="Zhan W."/>
            <person name="Jiang J.F."/>
            <person name="Wang Q."/>
            <person name="Zhang B."/>
            <person name="Ji P."/>
            <person name="Bell-Sakyi L."/>
            <person name="Cui X.M."/>
            <person name="Yuan T.T."/>
            <person name="Jiang B.G."/>
            <person name="Yang W.F."/>
            <person name="Lam T.T."/>
            <person name="Chang Q.C."/>
            <person name="Ding S.J."/>
            <person name="Wang X.J."/>
            <person name="Zhu J.G."/>
            <person name="Ruan X.D."/>
            <person name="Zhao L."/>
            <person name="Wei J.T."/>
            <person name="Ye R.Z."/>
            <person name="Que T.C."/>
            <person name="Du C.H."/>
            <person name="Zhou Y.H."/>
            <person name="Cheng J.X."/>
            <person name="Dai P.F."/>
            <person name="Guo W.B."/>
            <person name="Han X.H."/>
            <person name="Huang E.J."/>
            <person name="Li L.F."/>
            <person name="Wei W."/>
            <person name="Gao Y.C."/>
            <person name="Liu J.Z."/>
            <person name="Shao H.Z."/>
            <person name="Wang X."/>
            <person name="Wang C.C."/>
            <person name="Yang T.C."/>
            <person name="Huo Q.B."/>
            <person name="Li W."/>
            <person name="Chen H.Y."/>
            <person name="Chen S.E."/>
            <person name="Zhou L.G."/>
            <person name="Ni X.B."/>
            <person name="Tian J.H."/>
            <person name="Sheng Y."/>
            <person name="Liu T."/>
            <person name="Pan Y.S."/>
            <person name="Xia L.Y."/>
            <person name="Li J."/>
            <person name="Zhao F."/>
            <person name="Cao W.C."/>
        </authorList>
    </citation>
    <scope>NUCLEOTIDE SEQUENCE [LARGE SCALE GENOMIC DNA]</scope>
    <source>
        <strain evidence="1">Iper-2018</strain>
    </source>
</reference>
<evidence type="ECO:0000313" key="2">
    <source>
        <dbReference type="Proteomes" id="UP000805193"/>
    </source>
</evidence>
<proteinExistence type="predicted"/>
<gene>
    <name evidence="1" type="ORF">HPB47_002983</name>
</gene>